<dbReference type="GO" id="GO:0005737">
    <property type="term" value="C:cytoplasm"/>
    <property type="evidence" value="ECO:0007669"/>
    <property type="project" value="TreeGrafter"/>
</dbReference>
<reference evidence="2" key="2">
    <citation type="journal article" date="2021" name="PeerJ">
        <title>Extensive microbial diversity within the chicken gut microbiome revealed by metagenomics and culture.</title>
        <authorList>
            <person name="Gilroy R."/>
            <person name="Ravi A."/>
            <person name="Getino M."/>
            <person name="Pursley I."/>
            <person name="Horton D.L."/>
            <person name="Alikhan N.F."/>
            <person name="Baker D."/>
            <person name="Gharbi K."/>
            <person name="Hall N."/>
            <person name="Watson M."/>
            <person name="Adriaenssens E.M."/>
            <person name="Foster-Nyarko E."/>
            <person name="Jarju S."/>
            <person name="Secka A."/>
            <person name="Antonio M."/>
            <person name="Oren A."/>
            <person name="Chaudhuri R.R."/>
            <person name="La Ragione R."/>
            <person name="Hildebrand F."/>
            <person name="Pallen M.J."/>
        </authorList>
    </citation>
    <scope>NUCLEOTIDE SEQUENCE</scope>
    <source>
        <strain evidence="2">CHK189-12415</strain>
    </source>
</reference>
<proteinExistence type="predicted"/>
<feature type="domain" description="MOFRL-associated" evidence="1">
    <location>
        <begin position="8"/>
        <end position="97"/>
    </location>
</feature>
<comment type="caution">
    <text evidence="2">The sequence shown here is derived from an EMBL/GenBank/DDBJ whole genome shotgun (WGS) entry which is preliminary data.</text>
</comment>
<protein>
    <submittedName>
        <fullName evidence="2">DUF4147 domain-containing protein</fullName>
    </submittedName>
</protein>
<dbReference type="EMBL" id="DVHA01000303">
    <property type="protein sequence ID" value="HIR61757.1"/>
    <property type="molecule type" value="Genomic_DNA"/>
</dbReference>
<feature type="non-terminal residue" evidence="2">
    <location>
        <position position="97"/>
    </location>
</feature>
<dbReference type="InterPro" id="IPR025286">
    <property type="entry name" value="MOFRL_assoc_dom"/>
</dbReference>
<name>A0A9D1DZC9_9FIRM</name>
<evidence type="ECO:0000313" key="2">
    <source>
        <dbReference type="EMBL" id="HIR61757.1"/>
    </source>
</evidence>
<dbReference type="GO" id="GO:0008887">
    <property type="term" value="F:glycerate kinase activity"/>
    <property type="evidence" value="ECO:0007669"/>
    <property type="project" value="InterPro"/>
</dbReference>
<evidence type="ECO:0000259" key="1">
    <source>
        <dbReference type="Pfam" id="PF13660"/>
    </source>
</evidence>
<dbReference type="SUPFAM" id="SSF82544">
    <property type="entry name" value="GckA/TtuD-like"/>
    <property type="match status" value="1"/>
</dbReference>
<dbReference type="Proteomes" id="UP000824241">
    <property type="component" value="Unassembled WGS sequence"/>
</dbReference>
<dbReference type="Gene3D" id="3.40.50.10180">
    <property type="entry name" value="Glycerate kinase, MOFRL-like N-terminal domain"/>
    <property type="match status" value="1"/>
</dbReference>
<dbReference type="AlphaFoldDB" id="A0A9D1DZC9"/>
<dbReference type="InterPro" id="IPR038614">
    <property type="entry name" value="GK_N_sf"/>
</dbReference>
<dbReference type="Pfam" id="PF13660">
    <property type="entry name" value="DUF4147"/>
    <property type="match status" value="1"/>
</dbReference>
<evidence type="ECO:0000313" key="3">
    <source>
        <dbReference type="Proteomes" id="UP000824241"/>
    </source>
</evidence>
<gene>
    <name evidence="2" type="ORF">IAB37_09310</name>
</gene>
<dbReference type="PANTHER" id="PTHR12227:SF0">
    <property type="entry name" value="GLYCERATE KINASE"/>
    <property type="match status" value="1"/>
</dbReference>
<organism evidence="2 3">
    <name type="scientific">Candidatus Faecivivens stercoravium</name>
    <dbReference type="NCBI Taxonomy" id="2840803"/>
    <lineage>
        <taxon>Bacteria</taxon>
        <taxon>Bacillati</taxon>
        <taxon>Bacillota</taxon>
        <taxon>Clostridia</taxon>
        <taxon>Eubacteriales</taxon>
        <taxon>Oscillospiraceae</taxon>
        <taxon>Oscillospiraceae incertae sedis</taxon>
        <taxon>Candidatus Faecivivens</taxon>
    </lineage>
</organism>
<dbReference type="InterPro" id="IPR039760">
    <property type="entry name" value="MOFRL_protein"/>
</dbReference>
<reference evidence="2" key="1">
    <citation type="submission" date="2020-10" db="EMBL/GenBank/DDBJ databases">
        <authorList>
            <person name="Gilroy R."/>
        </authorList>
    </citation>
    <scope>NUCLEOTIDE SEQUENCE</scope>
    <source>
        <strain evidence="2">CHK189-12415</strain>
    </source>
</reference>
<sequence>MQTMRQDVETILRSAIQAVLPDEAVRRALSGRVFPGKVYLVAAGKAAYRMAAAAAEMVPGLAEGVVITKYGHLGPPIGNLRMLEAGHPTPDENSFRA</sequence>
<accession>A0A9D1DZC9</accession>
<dbReference type="PANTHER" id="PTHR12227">
    <property type="entry name" value="GLYCERATE KINASE"/>
    <property type="match status" value="1"/>
</dbReference>